<keyword evidence="2" id="KW-1185">Reference proteome</keyword>
<proteinExistence type="predicted"/>
<gene>
    <name evidence="1" type="ORF">NDU88_003546</name>
</gene>
<evidence type="ECO:0000313" key="1">
    <source>
        <dbReference type="EMBL" id="KAJ1090414.1"/>
    </source>
</evidence>
<accession>A0AAV7LHD5</accession>
<feature type="non-terminal residue" evidence="1">
    <location>
        <position position="54"/>
    </location>
</feature>
<protein>
    <submittedName>
        <fullName evidence="1">Uncharacterized protein</fullName>
    </submittedName>
</protein>
<organism evidence="1 2">
    <name type="scientific">Pleurodeles waltl</name>
    <name type="common">Iberian ribbed newt</name>
    <dbReference type="NCBI Taxonomy" id="8319"/>
    <lineage>
        <taxon>Eukaryota</taxon>
        <taxon>Metazoa</taxon>
        <taxon>Chordata</taxon>
        <taxon>Craniata</taxon>
        <taxon>Vertebrata</taxon>
        <taxon>Euteleostomi</taxon>
        <taxon>Amphibia</taxon>
        <taxon>Batrachia</taxon>
        <taxon>Caudata</taxon>
        <taxon>Salamandroidea</taxon>
        <taxon>Salamandridae</taxon>
        <taxon>Pleurodelinae</taxon>
        <taxon>Pleurodeles</taxon>
    </lineage>
</organism>
<evidence type="ECO:0000313" key="2">
    <source>
        <dbReference type="Proteomes" id="UP001066276"/>
    </source>
</evidence>
<dbReference type="Proteomes" id="UP001066276">
    <property type="component" value="Chromosome 11"/>
</dbReference>
<feature type="non-terminal residue" evidence="1">
    <location>
        <position position="1"/>
    </location>
</feature>
<name>A0AAV7LHD5_PLEWA</name>
<reference evidence="1" key="1">
    <citation type="journal article" date="2022" name="bioRxiv">
        <title>Sequencing and chromosome-scale assembly of the giantPleurodeles waltlgenome.</title>
        <authorList>
            <person name="Brown T."/>
            <person name="Elewa A."/>
            <person name="Iarovenko S."/>
            <person name="Subramanian E."/>
            <person name="Araus A.J."/>
            <person name="Petzold A."/>
            <person name="Susuki M."/>
            <person name="Suzuki K.-i.T."/>
            <person name="Hayashi T."/>
            <person name="Toyoda A."/>
            <person name="Oliveira C."/>
            <person name="Osipova E."/>
            <person name="Leigh N.D."/>
            <person name="Simon A."/>
            <person name="Yun M.H."/>
        </authorList>
    </citation>
    <scope>NUCLEOTIDE SEQUENCE</scope>
    <source>
        <strain evidence="1">20211129_DDA</strain>
        <tissue evidence="1">Liver</tissue>
    </source>
</reference>
<comment type="caution">
    <text evidence="1">The sequence shown here is derived from an EMBL/GenBank/DDBJ whole genome shotgun (WGS) entry which is preliminary data.</text>
</comment>
<dbReference type="EMBL" id="JANPWB010000015">
    <property type="protein sequence ID" value="KAJ1090414.1"/>
    <property type="molecule type" value="Genomic_DNA"/>
</dbReference>
<sequence length="54" mass="6283">GTFFVILENVERWNLRNVALYQKGGECVREEDEGCSGLMFMKDEKVNRDRELSA</sequence>
<dbReference type="AlphaFoldDB" id="A0AAV7LHD5"/>